<dbReference type="InterPro" id="IPR004808">
    <property type="entry name" value="AP_endonuc_1"/>
</dbReference>
<feature type="binding site" evidence="6">
    <location>
        <position position="211"/>
    </location>
    <ligand>
        <name>Mg(2+)</name>
        <dbReference type="ChEBI" id="CHEBI:18420"/>
        <label>1</label>
    </ligand>
</feature>
<keyword evidence="3" id="KW-0378">Hydrolase</keyword>
<evidence type="ECO:0000256" key="5">
    <source>
        <dbReference type="PIRSR" id="PIRSR604808-1"/>
    </source>
</evidence>
<keyword evidence="8" id="KW-0227">DNA damage</keyword>
<dbReference type="AlphaFoldDB" id="A0A163KXW6"/>
<comment type="similarity">
    <text evidence="1 8">Belongs to the DNA repair enzymes AP/ExoA family.</text>
</comment>
<dbReference type="NCBIfam" id="TIGR00195">
    <property type="entry name" value="exoDNase_III"/>
    <property type="match status" value="1"/>
</dbReference>
<dbReference type="Pfam" id="PF03372">
    <property type="entry name" value="Exo_endo_phos"/>
    <property type="match status" value="1"/>
</dbReference>
<comment type="cofactor">
    <cofactor evidence="6 8">
        <name>Mg(2+)</name>
        <dbReference type="ChEBI" id="CHEBI:18420"/>
    </cofactor>
    <cofactor evidence="6 8">
        <name>Mn(2+)</name>
        <dbReference type="ChEBI" id="CHEBI:29035"/>
    </cofactor>
    <text evidence="6 8">Probably binds two magnesium or manganese ions per subunit.</text>
</comment>
<keyword evidence="4 6" id="KW-0460">Magnesium</keyword>
<dbReference type="GO" id="GO:0008311">
    <property type="term" value="F:double-stranded DNA 3'-5' DNA exonuclease activity"/>
    <property type="evidence" value="ECO:0007669"/>
    <property type="project" value="TreeGrafter"/>
</dbReference>
<evidence type="ECO:0000256" key="1">
    <source>
        <dbReference type="ARBA" id="ARBA00007092"/>
    </source>
</evidence>
<dbReference type="PANTHER" id="PTHR22748:SF6">
    <property type="entry name" value="DNA-(APURINIC OR APYRIMIDINIC SITE) ENDONUCLEASE"/>
    <property type="match status" value="1"/>
</dbReference>
<evidence type="ECO:0000256" key="7">
    <source>
        <dbReference type="PIRSR" id="PIRSR604808-3"/>
    </source>
</evidence>
<dbReference type="GO" id="GO:0008081">
    <property type="term" value="F:phosphoric diester hydrolase activity"/>
    <property type="evidence" value="ECO:0007669"/>
    <property type="project" value="TreeGrafter"/>
</dbReference>
<dbReference type="GO" id="GO:0006284">
    <property type="term" value="P:base-excision repair"/>
    <property type="evidence" value="ECO:0007669"/>
    <property type="project" value="TreeGrafter"/>
</dbReference>
<dbReference type="InterPro" id="IPR036691">
    <property type="entry name" value="Endo/exonu/phosph_ase_sf"/>
</dbReference>
<feature type="binding site" evidence="6">
    <location>
        <position position="209"/>
    </location>
    <ligand>
        <name>Mg(2+)</name>
        <dbReference type="ChEBI" id="CHEBI:18420"/>
        <label>1</label>
    </ligand>
</feature>
<dbReference type="InParanoid" id="A0A163KXW6"/>
<evidence type="ECO:0000256" key="4">
    <source>
        <dbReference type="ARBA" id="ARBA00022842"/>
    </source>
</evidence>
<accession>A0A163KXW6</accession>
<dbReference type="Gene3D" id="3.60.10.10">
    <property type="entry name" value="Endonuclease/exonuclease/phosphatase"/>
    <property type="match status" value="1"/>
</dbReference>
<dbReference type="GO" id="GO:0003906">
    <property type="term" value="F:DNA-(apurinic or apyrimidinic site) endonuclease activity"/>
    <property type="evidence" value="ECO:0007669"/>
    <property type="project" value="TreeGrafter"/>
</dbReference>
<feature type="binding site" evidence="6">
    <location>
        <position position="72"/>
    </location>
    <ligand>
        <name>Mg(2+)</name>
        <dbReference type="ChEBI" id="CHEBI:18420"/>
        <label>1</label>
    </ligand>
</feature>
<evidence type="ECO:0000256" key="2">
    <source>
        <dbReference type="ARBA" id="ARBA00022723"/>
    </source>
</evidence>
<feature type="binding site" evidence="6">
    <location>
        <position position="308"/>
    </location>
    <ligand>
        <name>Mg(2+)</name>
        <dbReference type="ChEBI" id="CHEBI:18420"/>
        <label>1</label>
    </ligand>
</feature>
<dbReference type="GO" id="GO:0003677">
    <property type="term" value="F:DNA binding"/>
    <property type="evidence" value="ECO:0007669"/>
    <property type="project" value="InterPro"/>
</dbReference>
<feature type="binding site" evidence="6">
    <location>
        <position position="100"/>
    </location>
    <ligand>
        <name>Mg(2+)</name>
        <dbReference type="ChEBI" id="CHEBI:18420"/>
        <label>1</label>
    </ligand>
</feature>
<protein>
    <recommendedName>
        <fullName evidence="9">Endonuclease/exonuclease/phosphatase domain-containing protein</fullName>
    </recommendedName>
</protein>
<dbReference type="SUPFAM" id="SSF56219">
    <property type="entry name" value="DNase I-like"/>
    <property type="match status" value="1"/>
</dbReference>
<dbReference type="InterPro" id="IPR020847">
    <property type="entry name" value="AP_endonuclease_F1_BS"/>
</dbReference>
<dbReference type="EMBL" id="LT553527">
    <property type="protein sequence ID" value="SAM01370.1"/>
    <property type="molecule type" value="Genomic_DNA"/>
</dbReference>
<gene>
    <name evidence="10" type="primary">ABSGL_07111.1 scaffold 8717</name>
</gene>
<evidence type="ECO:0000313" key="10">
    <source>
        <dbReference type="EMBL" id="SAM01370.1"/>
    </source>
</evidence>
<reference evidence="10" key="1">
    <citation type="submission" date="2016-04" db="EMBL/GenBank/DDBJ databases">
        <authorList>
            <person name="Evans L.H."/>
            <person name="Alamgir A."/>
            <person name="Owens N."/>
            <person name="Weber N.D."/>
            <person name="Virtaneva K."/>
            <person name="Barbian K."/>
            <person name="Babar A."/>
            <person name="Rosenke K."/>
        </authorList>
    </citation>
    <scope>NUCLEOTIDE SEQUENCE [LARGE SCALE GENOMIC DNA]</scope>
    <source>
        <strain evidence="10">CBS 101.48</strain>
    </source>
</reference>
<keyword evidence="11" id="KW-1185">Reference proteome</keyword>
<dbReference type="GO" id="GO:0046872">
    <property type="term" value="F:metal ion binding"/>
    <property type="evidence" value="ECO:0007669"/>
    <property type="project" value="UniProtKB-KW"/>
</dbReference>
<feature type="site" description="Important for catalytic activity" evidence="7">
    <location>
        <position position="282"/>
    </location>
</feature>
<organism evidence="10">
    <name type="scientific">Absidia glauca</name>
    <name type="common">Pin mould</name>
    <dbReference type="NCBI Taxonomy" id="4829"/>
    <lineage>
        <taxon>Eukaryota</taxon>
        <taxon>Fungi</taxon>
        <taxon>Fungi incertae sedis</taxon>
        <taxon>Mucoromycota</taxon>
        <taxon>Mucoromycotina</taxon>
        <taxon>Mucoromycetes</taxon>
        <taxon>Mucorales</taxon>
        <taxon>Cunninghamellaceae</taxon>
        <taxon>Absidia</taxon>
    </lineage>
</organism>
<keyword evidence="6" id="KW-0464">Manganese</keyword>
<dbReference type="STRING" id="4829.A0A163KXW6"/>
<feature type="site" description="Interaction with DNA substrate" evidence="7">
    <location>
        <position position="309"/>
    </location>
</feature>
<dbReference type="Proteomes" id="UP000078561">
    <property type="component" value="Unassembled WGS sequence"/>
</dbReference>
<sequence>MTLILRQVVKQTRCLSTVSPKCKVTPSISTVKKSLPATDSNLPNNTIFPSPLIIDDADKKQNNHCLTIASYNVAGLKACIKKGFHQYVQAEDPDILCLQETKVNSPLANAVDETIYKYRYWAFDEKKGYCGVAVFSKYKPSSVRYGLPDYRGRVLSVTFGSAFTLLCCYSPNAGANLARLDTKQRFNTQMEHHIRTLLQQKEPVIWAGDLNVAHTPADLARPSTNTRSAGFTMEERTDMTRILDSLGLIDTWRHLHPTTQGHYTYFGYRFRCREKRLGWRLDYFCMTPDLLPKLINSVIRHQVWGASDHVPVVLLLKDISLD</sequence>
<feature type="active site" description="Proton donor/acceptor" evidence="5">
    <location>
        <position position="209"/>
    </location>
</feature>
<evidence type="ECO:0000256" key="6">
    <source>
        <dbReference type="PIRSR" id="PIRSR604808-2"/>
    </source>
</evidence>
<feature type="binding site" evidence="6">
    <location>
        <position position="309"/>
    </location>
    <ligand>
        <name>Mg(2+)</name>
        <dbReference type="ChEBI" id="CHEBI:18420"/>
        <label>2</label>
    </ligand>
</feature>
<keyword evidence="8" id="KW-0234">DNA repair</keyword>
<proteinExistence type="inferred from homology"/>
<name>A0A163KXW6_ABSGL</name>
<dbReference type="PROSITE" id="PS51435">
    <property type="entry name" value="AP_NUCLEASE_F1_4"/>
    <property type="match status" value="1"/>
</dbReference>
<evidence type="ECO:0000256" key="8">
    <source>
        <dbReference type="RuleBase" id="RU362131"/>
    </source>
</evidence>
<dbReference type="NCBIfam" id="TIGR00633">
    <property type="entry name" value="xth"/>
    <property type="match status" value="1"/>
</dbReference>
<dbReference type="OMA" id="GWRIDYY"/>
<feature type="domain" description="Endonuclease/exonuclease/phosphatase" evidence="9">
    <location>
        <begin position="69"/>
        <end position="295"/>
    </location>
</feature>
<evidence type="ECO:0000259" key="9">
    <source>
        <dbReference type="Pfam" id="PF03372"/>
    </source>
</evidence>
<dbReference type="PROSITE" id="PS00726">
    <property type="entry name" value="AP_NUCLEASE_F1_1"/>
    <property type="match status" value="1"/>
</dbReference>
<dbReference type="PANTHER" id="PTHR22748">
    <property type="entry name" value="AP ENDONUCLEASE"/>
    <property type="match status" value="1"/>
</dbReference>
<feature type="active site" description="Proton acceptor" evidence="5">
    <location>
        <position position="309"/>
    </location>
</feature>
<evidence type="ECO:0000256" key="3">
    <source>
        <dbReference type="ARBA" id="ARBA00022801"/>
    </source>
</evidence>
<dbReference type="CDD" id="cd09087">
    <property type="entry name" value="Ape1-like_AP-endo"/>
    <property type="match status" value="1"/>
</dbReference>
<keyword evidence="2 6" id="KW-0479">Metal-binding</keyword>
<evidence type="ECO:0000313" key="11">
    <source>
        <dbReference type="Proteomes" id="UP000078561"/>
    </source>
</evidence>
<feature type="site" description="Transition state stabilizer" evidence="7">
    <location>
        <position position="211"/>
    </location>
</feature>
<dbReference type="GO" id="GO:0005634">
    <property type="term" value="C:nucleus"/>
    <property type="evidence" value="ECO:0007669"/>
    <property type="project" value="TreeGrafter"/>
</dbReference>
<feature type="active site" evidence="5">
    <location>
        <position position="169"/>
    </location>
</feature>
<dbReference type="InterPro" id="IPR005135">
    <property type="entry name" value="Endo/exonuclease/phosphatase"/>
</dbReference>
<dbReference type="OrthoDB" id="498125at2759"/>